<evidence type="ECO:0000259" key="1">
    <source>
        <dbReference type="PROSITE" id="PS50878"/>
    </source>
</evidence>
<dbReference type="AlphaFoldDB" id="A0A8C1Z171"/>
<feature type="domain" description="Reverse transcriptase" evidence="1">
    <location>
        <begin position="1"/>
        <end position="279"/>
    </location>
</feature>
<dbReference type="PANTHER" id="PTHR33332">
    <property type="entry name" value="REVERSE TRANSCRIPTASE DOMAIN-CONTAINING PROTEIN"/>
    <property type="match status" value="1"/>
</dbReference>
<name>A0A8C1Z171_CYPCA</name>
<dbReference type="Pfam" id="PF00078">
    <property type="entry name" value="RVT_1"/>
    <property type="match status" value="1"/>
</dbReference>
<sequence>MSLTLLGQALYLWSIHLSAQDVYHLFLNMPLYSHYLKRITWILPFCLILDLYLNSTFYRKSWRELFLINFSHLSMNLELMKIFQSGFKPRHSTETALLRVSNDLLLTVDSGNSAVLVLLDLTAAFDTVNHSILLSRLEQCVGIKGIALKWFQSYLTDRSFSVHLGEFSSSAAPLFCGIPQGSVLGPVLFSLYMLPLGYIFRKHNITFHCYADDVQIYLPVKTNDKASFLSLHNCLRDLKVWLDQNFLCLSENKTEIVVFGHPGDLSACADALGNLGLYVCPFTKNLGVIFDSAFKFEKQISSVVKASFFQLRLLAKVKPYLQRKEFESVIHAFITSRLDYCNSLYVGLDKSSL</sequence>
<reference evidence="2" key="1">
    <citation type="submission" date="2025-08" db="UniProtKB">
        <authorList>
            <consortium name="Ensembl"/>
        </authorList>
    </citation>
    <scope>IDENTIFICATION</scope>
</reference>
<protein>
    <recommendedName>
        <fullName evidence="1">Reverse transcriptase domain-containing protein</fullName>
    </recommendedName>
</protein>
<dbReference type="InterPro" id="IPR000477">
    <property type="entry name" value="RT_dom"/>
</dbReference>
<dbReference type="Ensembl" id="ENSCCRT00015046809.1">
    <property type="protein sequence ID" value="ENSCCRP00015045286.1"/>
    <property type="gene ID" value="ENSCCRG00015018789.1"/>
</dbReference>
<dbReference type="InterPro" id="IPR043502">
    <property type="entry name" value="DNA/RNA_pol_sf"/>
</dbReference>
<dbReference type="SUPFAM" id="SSF56672">
    <property type="entry name" value="DNA/RNA polymerases"/>
    <property type="match status" value="1"/>
</dbReference>
<dbReference type="Proteomes" id="UP000694700">
    <property type="component" value="Unplaced"/>
</dbReference>
<dbReference type="CDD" id="cd01650">
    <property type="entry name" value="RT_nLTR_like"/>
    <property type="match status" value="1"/>
</dbReference>
<proteinExistence type="predicted"/>
<organism evidence="2 3">
    <name type="scientific">Cyprinus carpio</name>
    <name type="common">Common carp</name>
    <dbReference type="NCBI Taxonomy" id="7962"/>
    <lineage>
        <taxon>Eukaryota</taxon>
        <taxon>Metazoa</taxon>
        <taxon>Chordata</taxon>
        <taxon>Craniata</taxon>
        <taxon>Vertebrata</taxon>
        <taxon>Euteleostomi</taxon>
        <taxon>Actinopterygii</taxon>
        <taxon>Neopterygii</taxon>
        <taxon>Teleostei</taxon>
        <taxon>Ostariophysi</taxon>
        <taxon>Cypriniformes</taxon>
        <taxon>Cyprinidae</taxon>
        <taxon>Cyprininae</taxon>
        <taxon>Cyprinus</taxon>
    </lineage>
</organism>
<dbReference type="PROSITE" id="PS50878">
    <property type="entry name" value="RT_POL"/>
    <property type="match status" value="1"/>
</dbReference>
<evidence type="ECO:0000313" key="2">
    <source>
        <dbReference type="Ensembl" id="ENSCCRP00015045286.1"/>
    </source>
</evidence>
<evidence type="ECO:0000313" key="3">
    <source>
        <dbReference type="Proteomes" id="UP000694700"/>
    </source>
</evidence>
<accession>A0A8C1Z171</accession>